<evidence type="ECO:0000313" key="2">
    <source>
        <dbReference type="Proteomes" id="UP000289775"/>
    </source>
</evidence>
<gene>
    <name evidence="1" type="ORF">NU09_1051</name>
</gene>
<reference evidence="1 2" key="1">
    <citation type="submission" date="2014-12" db="EMBL/GenBank/DDBJ databases">
        <title>Genome sequence of Flavobacterium beibuense RSKm HC5.</title>
        <authorList>
            <person name="Kim J.F."/>
            <person name="Song J.Y."/>
            <person name="Kwak M.-J."/>
            <person name="Lee S.-W."/>
        </authorList>
    </citation>
    <scope>NUCLEOTIDE SEQUENCE [LARGE SCALE GENOMIC DNA]</scope>
    <source>
        <strain evidence="1 2">RSKm HC5</strain>
    </source>
</reference>
<comment type="caution">
    <text evidence="1">The sequence shown here is derived from an EMBL/GenBank/DDBJ whole genome shotgun (WGS) entry which is preliminary data.</text>
</comment>
<dbReference type="Proteomes" id="UP000289775">
    <property type="component" value="Unassembled WGS sequence"/>
</dbReference>
<dbReference type="AlphaFoldDB" id="A0A444WF06"/>
<dbReference type="EMBL" id="JUIW01000003">
    <property type="protein sequence ID" value="RYJ44441.1"/>
    <property type="molecule type" value="Genomic_DNA"/>
</dbReference>
<dbReference type="RefSeq" id="WP_242501828.1">
    <property type="nucleotide sequence ID" value="NZ_JUIW01000003.1"/>
</dbReference>
<keyword evidence="2" id="KW-1185">Reference proteome</keyword>
<proteinExistence type="predicted"/>
<evidence type="ECO:0000313" key="1">
    <source>
        <dbReference type="EMBL" id="RYJ44441.1"/>
    </source>
</evidence>
<organism evidence="1 2">
    <name type="scientific">Flavobacterium beibuense</name>
    <dbReference type="NCBI Taxonomy" id="657326"/>
    <lineage>
        <taxon>Bacteria</taxon>
        <taxon>Pseudomonadati</taxon>
        <taxon>Bacteroidota</taxon>
        <taxon>Flavobacteriia</taxon>
        <taxon>Flavobacteriales</taxon>
        <taxon>Flavobacteriaceae</taxon>
        <taxon>Flavobacterium</taxon>
    </lineage>
</organism>
<accession>A0A444WF06</accession>
<name>A0A444WF06_9FLAO</name>
<protein>
    <submittedName>
        <fullName evidence="1">Uncharacterized protein</fullName>
    </submittedName>
</protein>
<sequence length="287" mass="32046">MIVNNLTKPFLLICLALLSCGKKTEDKSLNEPEVTLNPVAEMGAPIATASYDTLAKTIHVYVALCDNKYQGIVPVPKAIGNGQDPHNNLYWGCGYGIRTYFKKSAEWKLLKKEKKDSLVMERLVFKHTTKNHYLIADAYNGKHIKQCTKDFLNSSCGKLTDTLTINNTTLGVAGNSGLVAYIGHDGLMDFQLYEDYINTDNKQRNVIILACVSKRFFGPHLQEANVNPLVWTTGLMCPEAYTLHDAITGYVNGENNTQIRQRAAQAYNKYQKCGEKAARNLLVTGWE</sequence>